<evidence type="ECO:0000256" key="1">
    <source>
        <dbReference type="ARBA" id="ARBA00006739"/>
    </source>
</evidence>
<dbReference type="GO" id="GO:0016757">
    <property type="term" value="F:glycosyltransferase activity"/>
    <property type="evidence" value="ECO:0007669"/>
    <property type="project" value="UniProtKB-KW"/>
</dbReference>
<dbReference type="Proteomes" id="UP000317496">
    <property type="component" value="Chromosome"/>
</dbReference>
<proteinExistence type="inferred from homology"/>
<dbReference type="InterPro" id="IPR029044">
    <property type="entry name" value="Nucleotide-diphossugar_trans"/>
</dbReference>
<reference evidence="6 7" key="1">
    <citation type="submission" date="2019-07" db="EMBL/GenBank/DDBJ databases">
        <title>Genome sequencing for Ferrovibrio sp. K5.</title>
        <authorList>
            <person name="Park S.-J."/>
        </authorList>
    </citation>
    <scope>NUCLEOTIDE SEQUENCE [LARGE SCALE GENOMIC DNA]</scope>
    <source>
        <strain evidence="6 7">K5</strain>
    </source>
</reference>
<organism evidence="6 7">
    <name type="scientific">Ferrovibrio terrae</name>
    <dbReference type="NCBI Taxonomy" id="2594003"/>
    <lineage>
        <taxon>Bacteria</taxon>
        <taxon>Pseudomonadati</taxon>
        <taxon>Pseudomonadota</taxon>
        <taxon>Alphaproteobacteria</taxon>
        <taxon>Rhodospirillales</taxon>
        <taxon>Rhodospirillaceae</taxon>
        <taxon>Ferrovibrio</taxon>
    </lineage>
</organism>
<feature type="domain" description="Glycosyltransferase 2-like" evidence="5">
    <location>
        <begin position="77"/>
        <end position="252"/>
    </location>
</feature>
<protein>
    <submittedName>
        <fullName evidence="6">Glycosyltransferase family 2 protein</fullName>
    </submittedName>
</protein>
<dbReference type="Pfam" id="PF00535">
    <property type="entry name" value="Glycos_transf_2"/>
    <property type="match status" value="1"/>
</dbReference>
<dbReference type="InterPro" id="IPR001173">
    <property type="entry name" value="Glyco_trans_2-like"/>
</dbReference>
<dbReference type="KEGG" id="fer:FNB15_09450"/>
<accession>A0A516H134</accession>
<gene>
    <name evidence="6" type="ORF">FNB15_09450</name>
</gene>
<dbReference type="PANTHER" id="PTHR43630:SF1">
    <property type="entry name" value="POLY-BETA-1,6-N-ACETYL-D-GLUCOSAMINE SYNTHASE"/>
    <property type="match status" value="1"/>
</dbReference>
<keyword evidence="4" id="KW-1133">Transmembrane helix</keyword>
<dbReference type="PANTHER" id="PTHR43630">
    <property type="entry name" value="POLY-BETA-1,6-N-ACETYL-D-GLUCOSAMINE SYNTHASE"/>
    <property type="match status" value="1"/>
</dbReference>
<dbReference type="EMBL" id="CP041636">
    <property type="protein sequence ID" value="QDO97477.1"/>
    <property type="molecule type" value="Genomic_DNA"/>
</dbReference>
<sequence length="445" mass="50298">MQDIIATVVSGVQLVFALDARDLIRLFWFMIVLELPRYLIGALVFFGFSLRRIGLLHFYDASAEDPGQPALERRSFSVIIAGHNEALALPSCIRSILEQSVMHDTVQGFRRGQIVVVDDGSSDNTADAIADLQRQGLVDIALSLKLRGGKSAATNLALAHCHHDVVIVVDADTTFDRDAFERLIAPFDDPRVGAVGGNLFVRNAGHSLTTMFQDIEYRISISLGRRVSEMLDILGIVSGAFGAFRRSALDSVGGFDVEIGEDADLTMKLRSAGWKLVFEPRARAGTDVPETPIALIRQRLRWDRSVITIWLRKYKQLLNPFHENFRITNALVIWDVFFMQVVVAGFFFVYLGWLIVTFGWFGFVLLFATLAVYTVMAAMMLLIAGLADNDRDVLRRFLYLPYYVVFACFVMRAVRFYAAVDEWVFRNSYQDSYVPRRVMRQVEDY</sequence>
<evidence type="ECO:0000313" key="7">
    <source>
        <dbReference type="Proteomes" id="UP000317496"/>
    </source>
</evidence>
<keyword evidence="2" id="KW-0328">Glycosyltransferase</keyword>
<feature type="transmembrane region" description="Helical" evidence="4">
    <location>
        <begin position="331"/>
        <end position="355"/>
    </location>
</feature>
<feature type="transmembrane region" description="Helical" evidence="4">
    <location>
        <begin position="361"/>
        <end position="387"/>
    </location>
</feature>
<keyword evidence="4" id="KW-0472">Membrane</keyword>
<dbReference type="SUPFAM" id="SSF53448">
    <property type="entry name" value="Nucleotide-diphospho-sugar transferases"/>
    <property type="match status" value="1"/>
</dbReference>
<feature type="transmembrane region" description="Helical" evidence="4">
    <location>
        <begin position="399"/>
        <end position="418"/>
    </location>
</feature>
<evidence type="ECO:0000256" key="2">
    <source>
        <dbReference type="ARBA" id="ARBA00022676"/>
    </source>
</evidence>
<dbReference type="OrthoDB" id="5291101at2"/>
<dbReference type="AlphaFoldDB" id="A0A516H134"/>
<name>A0A516H134_9PROT</name>
<comment type="similarity">
    <text evidence="1">Belongs to the glycosyltransferase 2 family.</text>
</comment>
<evidence type="ECO:0000256" key="4">
    <source>
        <dbReference type="SAM" id="Phobius"/>
    </source>
</evidence>
<dbReference type="Gene3D" id="3.90.550.10">
    <property type="entry name" value="Spore Coat Polysaccharide Biosynthesis Protein SpsA, Chain A"/>
    <property type="match status" value="1"/>
</dbReference>
<keyword evidence="4" id="KW-0812">Transmembrane</keyword>
<keyword evidence="7" id="KW-1185">Reference proteome</keyword>
<evidence type="ECO:0000313" key="6">
    <source>
        <dbReference type="EMBL" id="QDO97477.1"/>
    </source>
</evidence>
<evidence type="ECO:0000256" key="3">
    <source>
        <dbReference type="ARBA" id="ARBA00022679"/>
    </source>
</evidence>
<dbReference type="CDD" id="cd06423">
    <property type="entry name" value="CESA_like"/>
    <property type="match status" value="1"/>
</dbReference>
<dbReference type="RefSeq" id="WP_144068458.1">
    <property type="nucleotide sequence ID" value="NZ_CP041636.1"/>
</dbReference>
<keyword evidence="3 6" id="KW-0808">Transferase</keyword>
<feature type="transmembrane region" description="Helical" evidence="4">
    <location>
        <begin position="27"/>
        <end position="48"/>
    </location>
</feature>
<evidence type="ECO:0000259" key="5">
    <source>
        <dbReference type="Pfam" id="PF00535"/>
    </source>
</evidence>